<evidence type="ECO:0000313" key="2">
    <source>
        <dbReference type="EMBL" id="REG35910.1"/>
    </source>
</evidence>
<evidence type="ECO:0000313" key="3">
    <source>
        <dbReference type="Proteomes" id="UP000035579"/>
    </source>
</evidence>
<dbReference type="AlphaFoldDB" id="A0AAC8QD09"/>
<name>A0AAC8QD09_9BACT</name>
<gene>
    <name evidence="1" type="ORF">AA314_06842</name>
    <name evidence="2" type="ORF">ATI61_102284</name>
</gene>
<evidence type="ECO:0000313" key="1">
    <source>
        <dbReference type="EMBL" id="AKJ05216.1"/>
    </source>
</evidence>
<dbReference type="Proteomes" id="UP000035579">
    <property type="component" value="Chromosome"/>
</dbReference>
<accession>A0AAC8QD09</accession>
<dbReference type="Proteomes" id="UP000256345">
    <property type="component" value="Unassembled WGS sequence"/>
</dbReference>
<dbReference type="RefSeq" id="WP_047858811.1">
    <property type="nucleotide sequence ID" value="NZ_CP011509.1"/>
</dbReference>
<dbReference type="EMBL" id="CP011509">
    <property type="protein sequence ID" value="AKJ05216.1"/>
    <property type="molecule type" value="Genomic_DNA"/>
</dbReference>
<reference evidence="1 3" key="1">
    <citation type="submission" date="2015-05" db="EMBL/GenBank/DDBJ databases">
        <title>Genome assembly of Archangium gephyra DSM 2261.</title>
        <authorList>
            <person name="Sharma G."/>
            <person name="Subramanian S."/>
        </authorList>
    </citation>
    <scope>NUCLEOTIDE SEQUENCE [LARGE SCALE GENOMIC DNA]</scope>
    <source>
        <strain evidence="1 3">DSM 2261</strain>
    </source>
</reference>
<dbReference type="KEGG" id="age:AA314_06842"/>
<reference evidence="2 4" key="2">
    <citation type="submission" date="2018-08" db="EMBL/GenBank/DDBJ databases">
        <title>Genomic Encyclopedia of Archaeal and Bacterial Type Strains, Phase II (KMG-II): from individual species to whole genera.</title>
        <authorList>
            <person name="Goeker M."/>
        </authorList>
    </citation>
    <scope>NUCLEOTIDE SEQUENCE [LARGE SCALE GENOMIC DNA]</scope>
    <source>
        <strain evidence="2 4">DSM 2261</strain>
    </source>
</reference>
<protein>
    <submittedName>
        <fullName evidence="1">Uncharacterized protein</fullName>
    </submittedName>
</protein>
<dbReference type="EMBL" id="QUMU01000002">
    <property type="protein sequence ID" value="REG35910.1"/>
    <property type="molecule type" value="Genomic_DNA"/>
</dbReference>
<evidence type="ECO:0000313" key="4">
    <source>
        <dbReference type="Proteomes" id="UP000256345"/>
    </source>
</evidence>
<keyword evidence="4" id="KW-1185">Reference proteome</keyword>
<organism evidence="1 3">
    <name type="scientific">Archangium gephyra</name>
    <dbReference type="NCBI Taxonomy" id="48"/>
    <lineage>
        <taxon>Bacteria</taxon>
        <taxon>Pseudomonadati</taxon>
        <taxon>Myxococcota</taxon>
        <taxon>Myxococcia</taxon>
        <taxon>Myxococcales</taxon>
        <taxon>Cystobacterineae</taxon>
        <taxon>Archangiaceae</taxon>
        <taxon>Archangium</taxon>
    </lineage>
</organism>
<sequence>MDLKVRQELERAGLELDWPERLQVPIEFGEQGQALPLGEEVPVVDESWTMAHVKLAPISRLWTATDMTPLPLKTPAHHEPFLLLLESTAGIYCTAMNQSETDDEFERLYRLLRHNPDGEDAHPLFSYLQGAARLYLSLRSVSRTEYEALTYRLGRMARGVRSHEHSTNYHRRVVISVLGP</sequence>
<proteinExistence type="predicted"/>